<organism evidence="5 6">
    <name type="scientific">Penicillium canescens</name>
    <dbReference type="NCBI Taxonomy" id="5083"/>
    <lineage>
        <taxon>Eukaryota</taxon>
        <taxon>Fungi</taxon>
        <taxon>Dikarya</taxon>
        <taxon>Ascomycota</taxon>
        <taxon>Pezizomycotina</taxon>
        <taxon>Eurotiomycetes</taxon>
        <taxon>Eurotiomycetidae</taxon>
        <taxon>Eurotiales</taxon>
        <taxon>Aspergillaceae</taxon>
        <taxon>Penicillium</taxon>
    </lineage>
</organism>
<reference evidence="5" key="2">
    <citation type="submission" date="2023-01" db="EMBL/GenBank/DDBJ databases">
        <authorList>
            <person name="Petersen C."/>
        </authorList>
    </citation>
    <scope>NUCLEOTIDE SEQUENCE</scope>
    <source>
        <strain evidence="5">IBT 15450</strain>
    </source>
</reference>
<proteinExistence type="inferred from homology"/>
<protein>
    <recommendedName>
        <fullName evidence="4">FAD/NAD(P)-binding domain-containing protein</fullName>
    </recommendedName>
</protein>
<dbReference type="Gene3D" id="3.50.50.60">
    <property type="entry name" value="FAD/NAD(P)-binding domain"/>
    <property type="match status" value="2"/>
</dbReference>
<dbReference type="GO" id="GO:0016491">
    <property type="term" value="F:oxidoreductase activity"/>
    <property type="evidence" value="ECO:0007669"/>
    <property type="project" value="UniProtKB-KW"/>
</dbReference>
<dbReference type="PRINTS" id="PR00469">
    <property type="entry name" value="PNDRDTASEII"/>
</dbReference>
<dbReference type="InterPro" id="IPR050097">
    <property type="entry name" value="Ferredoxin-NADP_redctase_2"/>
</dbReference>
<dbReference type="InterPro" id="IPR036188">
    <property type="entry name" value="FAD/NAD-bd_sf"/>
</dbReference>
<evidence type="ECO:0000256" key="3">
    <source>
        <dbReference type="ARBA" id="ARBA00023002"/>
    </source>
</evidence>
<dbReference type="Pfam" id="PF07992">
    <property type="entry name" value="Pyr_redox_2"/>
    <property type="match status" value="1"/>
</dbReference>
<dbReference type="AlphaFoldDB" id="A0AAD6ING7"/>
<keyword evidence="3" id="KW-0560">Oxidoreductase</keyword>
<evidence type="ECO:0000313" key="5">
    <source>
        <dbReference type="EMBL" id="KAJ6057652.1"/>
    </source>
</evidence>
<keyword evidence="2" id="KW-0285">Flavoprotein</keyword>
<dbReference type="EMBL" id="JAQJZL010000001">
    <property type="protein sequence ID" value="KAJ6057652.1"/>
    <property type="molecule type" value="Genomic_DNA"/>
</dbReference>
<dbReference type="Proteomes" id="UP001219568">
    <property type="component" value="Unassembled WGS sequence"/>
</dbReference>
<dbReference type="GO" id="GO:0097237">
    <property type="term" value="P:cellular response to toxic substance"/>
    <property type="evidence" value="ECO:0007669"/>
    <property type="project" value="UniProtKB-ARBA"/>
</dbReference>
<keyword evidence="6" id="KW-1185">Reference proteome</keyword>
<accession>A0AAD6ING7</accession>
<dbReference type="InterPro" id="IPR023753">
    <property type="entry name" value="FAD/NAD-binding_dom"/>
</dbReference>
<evidence type="ECO:0000256" key="1">
    <source>
        <dbReference type="ARBA" id="ARBA00009333"/>
    </source>
</evidence>
<evidence type="ECO:0000259" key="4">
    <source>
        <dbReference type="Pfam" id="PF07992"/>
    </source>
</evidence>
<dbReference type="PRINTS" id="PR00368">
    <property type="entry name" value="FADPNR"/>
</dbReference>
<dbReference type="PANTHER" id="PTHR48105">
    <property type="entry name" value="THIOREDOXIN REDUCTASE 1-RELATED-RELATED"/>
    <property type="match status" value="1"/>
</dbReference>
<sequence length="333" mass="35819">MSHTQLFDALIIGGGPAGLAAAMALGRACRSVALFDSQEYRNESATMMHNVLCHDGQKPEHFRATAVREIMDKYDTVTFIDTQIIRTRLVFNGSCRLFELTNQKGLVWLGRKLIFASGTKDVLPSITGYKEHWGRGIVHCLFCDAYENRGGHIGLLGLQSQDLDPMLMALRLTQDKVTVFTNGEGVATDEAGQMCFEIATALGVKFDHRPLKSISQNPHGVGIQLNFQDDSNESIRMLMSAPPSVNRAADLISSLGLETLPGSDGHVVSKSMMGESSLPGCFVAGDTSTAAKIVHIAMSSGTLAGIGVAKQLAHEEGLKALETMSSRGSQGHL</sequence>
<evidence type="ECO:0000256" key="2">
    <source>
        <dbReference type="ARBA" id="ARBA00022630"/>
    </source>
</evidence>
<comment type="similarity">
    <text evidence="1">Belongs to the class-II pyridine nucleotide-disulfide oxidoreductase family.</text>
</comment>
<evidence type="ECO:0000313" key="6">
    <source>
        <dbReference type="Proteomes" id="UP001219568"/>
    </source>
</evidence>
<dbReference type="SUPFAM" id="SSF51905">
    <property type="entry name" value="FAD/NAD(P)-binding domain"/>
    <property type="match status" value="1"/>
</dbReference>
<gene>
    <name evidence="5" type="ORF">N7460_000926</name>
</gene>
<reference evidence="5" key="1">
    <citation type="journal article" date="2023" name="IMA Fungus">
        <title>Comparative genomic study of the Penicillium genus elucidates a diverse pangenome and 15 lateral gene transfer events.</title>
        <authorList>
            <person name="Petersen C."/>
            <person name="Sorensen T."/>
            <person name="Nielsen M.R."/>
            <person name="Sondergaard T.E."/>
            <person name="Sorensen J.L."/>
            <person name="Fitzpatrick D.A."/>
            <person name="Frisvad J.C."/>
            <person name="Nielsen K.L."/>
        </authorList>
    </citation>
    <scope>NUCLEOTIDE SEQUENCE</scope>
    <source>
        <strain evidence="5">IBT 15450</strain>
    </source>
</reference>
<name>A0AAD6ING7_PENCN</name>
<feature type="domain" description="FAD/NAD(P)-binding" evidence="4">
    <location>
        <begin position="8"/>
        <end position="301"/>
    </location>
</feature>
<comment type="caution">
    <text evidence="5">The sequence shown here is derived from an EMBL/GenBank/DDBJ whole genome shotgun (WGS) entry which is preliminary data.</text>
</comment>